<evidence type="ECO:0000313" key="7">
    <source>
        <dbReference type="Proteomes" id="UP001321582"/>
    </source>
</evidence>
<dbReference type="PANTHER" id="PTHR33991">
    <property type="entry name" value="DNA REPAIR PROTEIN RECO"/>
    <property type="match status" value="1"/>
</dbReference>
<gene>
    <name evidence="4 6" type="primary">recO</name>
    <name evidence="6" type="ORF">HLVA_10640</name>
</gene>
<proteinExistence type="inferred from homology"/>
<dbReference type="AlphaFoldDB" id="A0AAU9DYI0"/>
<feature type="domain" description="DNA replication/recombination mediator RecO N-terminal" evidence="5">
    <location>
        <begin position="1"/>
        <end position="79"/>
    </location>
</feature>
<evidence type="ECO:0000313" key="6">
    <source>
        <dbReference type="EMBL" id="BDU50495.1"/>
    </source>
</evidence>
<dbReference type="InterPro" id="IPR012340">
    <property type="entry name" value="NA-bd_OB-fold"/>
</dbReference>
<dbReference type="PANTHER" id="PTHR33991:SF1">
    <property type="entry name" value="DNA REPAIR PROTEIN RECO"/>
    <property type="match status" value="1"/>
</dbReference>
<comment type="function">
    <text evidence="4">Involved in DNA repair and RecF pathway recombination.</text>
</comment>
<evidence type="ECO:0000256" key="3">
    <source>
        <dbReference type="ARBA" id="ARBA00023204"/>
    </source>
</evidence>
<dbReference type="Gene3D" id="2.40.50.140">
    <property type="entry name" value="Nucleic acid-binding proteins"/>
    <property type="match status" value="1"/>
</dbReference>
<sequence>MKIKKIEGIVINKVDFGEADKIVTVISKQNGKIKILAKGIRKSKKREIYGTDLAVLSNFIIYKKNEISYLSSVELTDGFLDIKKNLFKINIAGYILKIADKFSMENEKNIKLFKLVYNSLKYISKEKENEKMLVLVSYFLNSIINQEGTSFLLNEGEYFNFEEGQFQIDKTENVLKIKKYQKKYLMLLNNVDIMGIYKLNLNKFNLLSVIEILEGYLNYHFDIKEQLKNYLGMA</sequence>
<dbReference type="SUPFAM" id="SSF57863">
    <property type="entry name" value="ArfGap/RecO-like zinc finger"/>
    <property type="match status" value="1"/>
</dbReference>
<keyword evidence="1 4" id="KW-0227">DNA damage</keyword>
<dbReference type="KEGG" id="haby:HLVA_10640"/>
<dbReference type="Pfam" id="PF11967">
    <property type="entry name" value="RecO_N"/>
    <property type="match status" value="1"/>
</dbReference>
<dbReference type="RefSeq" id="WP_307905422.1">
    <property type="nucleotide sequence ID" value="NZ_AP027059.1"/>
</dbReference>
<name>A0AAU9DYI0_9FUSO</name>
<evidence type="ECO:0000256" key="2">
    <source>
        <dbReference type="ARBA" id="ARBA00023172"/>
    </source>
</evidence>
<protein>
    <recommendedName>
        <fullName evidence="4">DNA repair protein RecO</fullName>
    </recommendedName>
    <alternativeName>
        <fullName evidence="4">Recombination protein O</fullName>
    </alternativeName>
</protein>
<reference evidence="6 7" key="1">
    <citation type="submission" date="2022-11" db="EMBL/GenBank/DDBJ databases">
        <title>Haliovirga abyssi gen. nov., sp. nov., a mesophilic fermentative bacterium isolated from the Iheya North hydrothermal field and the proposal of Haliovirgaceae fam. nov.</title>
        <authorList>
            <person name="Miyazaki U."/>
            <person name="Tame A."/>
            <person name="Miyazaki J."/>
            <person name="Takai K."/>
            <person name="Sawayama S."/>
            <person name="Kitajima M."/>
            <person name="Okamoto A."/>
            <person name="Nakagawa S."/>
        </authorList>
    </citation>
    <scope>NUCLEOTIDE SEQUENCE [LARGE SCALE GENOMIC DNA]</scope>
    <source>
        <strain evidence="6 7">IC12</strain>
    </source>
</reference>
<keyword evidence="2 4" id="KW-0233">DNA recombination</keyword>
<organism evidence="6 7">
    <name type="scientific">Haliovirga abyssi</name>
    <dbReference type="NCBI Taxonomy" id="2996794"/>
    <lineage>
        <taxon>Bacteria</taxon>
        <taxon>Fusobacteriati</taxon>
        <taxon>Fusobacteriota</taxon>
        <taxon>Fusobacteriia</taxon>
        <taxon>Fusobacteriales</taxon>
        <taxon>Haliovirgaceae</taxon>
        <taxon>Haliovirga</taxon>
    </lineage>
</organism>
<dbReference type="SUPFAM" id="SSF50249">
    <property type="entry name" value="Nucleic acid-binding proteins"/>
    <property type="match status" value="1"/>
</dbReference>
<dbReference type="NCBIfam" id="TIGR00613">
    <property type="entry name" value="reco"/>
    <property type="match status" value="1"/>
</dbReference>
<comment type="similarity">
    <text evidence="4">Belongs to the RecO family.</text>
</comment>
<dbReference type="InterPro" id="IPR003717">
    <property type="entry name" value="RecO"/>
</dbReference>
<dbReference type="InterPro" id="IPR037278">
    <property type="entry name" value="ARFGAP/RecO"/>
</dbReference>
<dbReference type="Pfam" id="PF02565">
    <property type="entry name" value="RecO_C"/>
    <property type="match status" value="1"/>
</dbReference>
<dbReference type="Proteomes" id="UP001321582">
    <property type="component" value="Chromosome"/>
</dbReference>
<dbReference type="GO" id="GO:0006302">
    <property type="term" value="P:double-strand break repair"/>
    <property type="evidence" value="ECO:0007669"/>
    <property type="project" value="TreeGrafter"/>
</dbReference>
<dbReference type="GO" id="GO:0043590">
    <property type="term" value="C:bacterial nucleoid"/>
    <property type="evidence" value="ECO:0007669"/>
    <property type="project" value="TreeGrafter"/>
</dbReference>
<dbReference type="HAMAP" id="MF_00201">
    <property type="entry name" value="RecO"/>
    <property type="match status" value="1"/>
</dbReference>
<keyword evidence="3 4" id="KW-0234">DNA repair</keyword>
<evidence type="ECO:0000259" key="5">
    <source>
        <dbReference type="Pfam" id="PF11967"/>
    </source>
</evidence>
<dbReference type="InterPro" id="IPR022572">
    <property type="entry name" value="DNA_rep/recomb_RecO_N"/>
</dbReference>
<evidence type="ECO:0000256" key="4">
    <source>
        <dbReference type="HAMAP-Rule" id="MF_00201"/>
    </source>
</evidence>
<keyword evidence="7" id="KW-1185">Reference proteome</keyword>
<dbReference type="GO" id="GO:0006310">
    <property type="term" value="P:DNA recombination"/>
    <property type="evidence" value="ECO:0007669"/>
    <property type="project" value="UniProtKB-UniRule"/>
</dbReference>
<dbReference type="EMBL" id="AP027059">
    <property type="protein sequence ID" value="BDU50495.1"/>
    <property type="molecule type" value="Genomic_DNA"/>
</dbReference>
<evidence type="ECO:0000256" key="1">
    <source>
        <dbReference type="ARBA" id="ARBA00022763"/>
    </source>
</evidence>
<accession>A0AAU9DYI0</accession>